<dbReference type="Gene3D" id="2.160.10.10">
    <property type="entry name" value="Hexapeptide repeat proteins"/>
    <property type="match status" value="1"/>
</dbReference>
<dbReference type="InterPro" id="IPR011004">
    <property type="entry name" value="Trimer_LpxA-like_sf"/>
</dbReference>
<evidence type="ECO:0000313" key="5">
    <source>
        <dbReference type="Proteomes" id="UP000038200"/>
    </source>
</evidence>
<dbReference type="GO" id="GO:0016746">
    <property type="term" value="F:acyltransferase activity"/>
    <property type="evidence" value="ECO:0007669"/>
    <property type="project" value="UniProtKB-KW"/>
</dbReference>
<name>A0A0B7IQ40_9FLAO</name>
<evidence type="ECO:0000256" key="2">
    <source>
        <dbReference type="ARBA" id="ARBA00022679"/>
    </source>
</evidence>
<dbReference type="InterPro" id="IPR045304">
    <property type="entry name" value="LbH_SAT"/>
</dbReference>
<evidence type="ECO:0000256" key="1">
    <source>
        <dbReference type="ARBA" id="ARBA00022605"/>
    </source>
</evidence>
<keyword evidence="2 4" id="KW-0808">Transferase</keyword>
<sequence>MKKSWKILLSLKKHFYFTSDIMKNNFLEYLKTGYCDRKYDLNKQKIEQFIDSFFRFIFFLEPQRCDSQTEIESRFVSFKNQFKDIINDIKQENTVQVCETFFNEIPSIYEALEKDAQFFLENDPAATHIEEIKVSYPGFYAIAIYRFAHQLHLQKVPLIPRIWTELAHSKTGIDIHPGANIGEYFFIDHGTGIVIGETTQIGNRVKIYQNVTLGALAVSKSIANTKRHPTIEDEVTIYAGATILGGKTTIGKGATIGGNVWITESIEPHSLVYYKDKTIIRSQGNSSEPINFSI</sequence>
<organism evidence="4 5">
    <name type="scientific">Capnocytophaga canis</name>
    <dbReference type="NCBI Taxonomy" id="1848903"/>
    <lineage>
        <taxon>Bacteria</taxon>
        <taxon>Pseudomonadati</taxon>
        <taxon>Bacteroidota</taxon>
        <taxon>Flavobacteriia</taxon>
        <taxon>Flavobacteriales</taxon>
        <taxon>Flavobacteriaceae</taxon>
        <taxon>Capnocytophaga</taxon>
    </lineage>
</organism>
<evidence type="ECO:0000256" key="3">
    <source>
        <dbReference type="ARBA" id="ARBA00023315"/>
    </source>
</evidence>
<proteinExistence type="predicted"/>
<keyword evidence="1" id="KW-0028">Amino-acid biosynthesis</keyword>
<protein>
    <submittedName>
        <fullName evidence="4">Serine O-acetyltransferase</fullName>
    </submittedName>
</protein>
<dbReference type="InterPro" id="IPR042122">
    <property type="entry name" value="Ser_AcTrfase_N_sf"/>
</dbReference>
<dbReference type="AlphaFoldDB" id="A0A0B7IQ40"/>
<keyword evidence="3" id="KW-0012">Acyltransferase</keyword>
<dbReference type="NCBIfam" id="NF041874">
    <property type="entry name" value="EPS_EpsC"/>
    <property type="match status" value="1"/>
</dbReference>
<dbReference type="CDD" id="cd03354">
    <property type="entry name" value="LbH_SAT"/>
    <property type="match status" value="1"/>
</dbReference>
<dbReference type="PANTHER" id="PTHR42811">
    <property type="entry name" value="SERINE ACETYLTRANSFERASE"/>
    <property type="match status" value="1"/>
</dbReference>
<gene>
    <name evidence="4" type="ORF">CCAND93_660004</name>
</gene>
<dbReference type="Gene3D" id="1.10.3130.10">
    <property type="entry name" value="serine acetyltransferase, domain 1"/>
    <property type="match status" value="1"/>
</dbReference>
<dbReference type="SUPFAM" id="SSF51161">
    <property type="entry name" value="Trimeric LpxA-like enzymes"/>
    <property type="match status" value="1"/>
</dbReference>
<dbReference type="STRING" id="1848903.CCAND38_230010"/>
<dbReference type="EMBL" id="CDOL01000257">
    <property type="protein sequence ID" value="CEN53955.1"/>
    <property type="molecule type" value="Genomic_DNA"/>
</dbReference>
<evidence type="ECO:0000313" key="4">
    <source>
        <dbReference type="EMBL" id="CEN53955.1"/>
    </source>
</evidence>
<reference evidence="4 5" key="1">
    <citation type="submission" date="2015-01" db="EMBL/GenBank/DDBJ databases">
        <authorList>
            <person name="Xiang T."/>
            <person name="Song Y."/>
            <person name="Huang L."/>
            <person name="Wang B."/>
            <person name="Wu P."/>
        </authorList>
    </citation>
    <scope>NUCLEOTIDE SEQUENCE [LARGE SCALE GENOMIC DNA]</scope>
    <source>
        <strain evidence="4 5">CcD93</strain>
    </source>
</reference>
<dbReference type="InterPro" id="IPR053376">
    <property type="entry name" value="Serine_acetyltransferase"/>
</dbReference>
<dbReference type="Proteomes" id="UP000038200">
    <property type="component" value="Unassembled WGS sequence"/>
</dbReference>
<dbReference type="GO" id="GO:0008652">
    <property type="term" value="P:amino acid biosynthetic process"/>
    <property type="evidence" value="ECO:0007669"/>
    <property type="project" value="UniProtKB-KW"/>
</dbReference>
<accession>A0A0B7IQ40</accession>